<dbReference type="NCBIfam" id="TIGR03939">
    <property type="entry name" value="PGA_TPR_OMP"/>
    <property type="match status" value="1"/>
</dbReference>
<proteinExistence type="predicted"/>
<dbReference type="RefSeq" id="WP_260748181.1">
    <property type="nucleotide sequence ID" value="NZ_CP092109.1"/>
</dbReference>
<reference evidence="4" key="1">
    <citation type="journal article" date="2022" name="Environ. Microbiol.">
        <title>Geoalkalibacter halelectricus SAP #1 sp. nov. possessing extracellular electron transfer and mineral#reducing capabilities from a haloalkaline environment.</title>
        <authorList>
            <person name="Yadav S."/>
            <person name="Singh R."/>
            <person name="Sundharam S.S."/>
            <person name="Chaudhary S."/>
            <person name="Krishnamurthi S."/>
            <person name="Patil S.A."/>
        </authorList>
    </citation>
    <scope>NUCLEOTIDE SEQUENCE</scope>
    <source>
        <strain evidence="4">SAP-1</strain>
    </source>
</reference>
<feature type="domain" description="PgaA membrane beta barrel" evidence="3">
    <location>
        <begin position="657"/>
        <end position="947"/>
    </location>
</feature>
<dbReference type="PROSITE" id="PS50005">
    <property type="entry name" value="TPR"/>
    <property type="match status" value="1"/>
</dbReference>
<evidence type="ECO:0000313" key="4">
    <source>
        <dbReference type="EMBL" id="UWZ79830.1"/>
    </source>
</evidence>
<dbReference type="Proteomes" id="UP001060414">
    <property type="component" value="Chromosome"/>
</dbReference>
<evidence type="ECO:0000313" key="5">
    <source>
        <dbReference type="Proteomes" id="UP001060414"/>
    </source>
</evidence>
<dbReference type="InterPro" id="IPR049003">
    <property type="entry name" value="PgaA_barrel"/>
</dbReference>
<dbReference type="Pfam" id="PF14559">
    <property type="entry name" value="TPR_19"/>
    <property type="match status" value="1"/>
</dbReference>
<keyword evidence="1" id="KW-0802">TPR repeat</keyword>
<feature type="region of interest" description="Disordered" evidence="2">
    <location>
        <begin position="124"/>
        <end position="147"/>
    </location>
</feature>
<name>A0ABY5ZL13_9BACT</name>
<dbReference type="InterPro" id="IPR019734">
    <property type="entry name" value="TPR_rpt"/>
</dbReference>
<dbReference type="Pfam" id="PF21197">
    <property type="entry name" value="PgaA_barrel"/>
    <property type="match status" value="1"/>
</dbReference>
<dbReference type="InterPro" id="IPR011990">
    <property type="entry name" value="TPR-like_helical_dom_sf"/>
</dbReference>
<accession>A0ABY5ZL13</accession>
<evidence type="ECO:0000256" key="1">
    <source>
        <dbReference type="PROSITE-ProRule" id="PRU00339"/>
    </source>
</evidence>
<feature type="repeat" description="TPR" evidence="1">
    <location>
        <begin position="461"/>
        <end position="494"/>
    </location>
</feature>
<dbReference type="InterPro" id="IPR023870">
    <property type="entry name" value="PGA_export_porin_PgaA"/>
</dbReference>
<dbReference type="Gene3D" id="1.25.40.10">
    <property type="entry name" value="Tetratricopeptide repeat domain"/>
    <property type="match status" value="2"/>
</dbReference>
<protein>
    <submittedName>
        <fullName evidence="4">Poly-beta-1,6 N-acetyl-D-glucosamine export porin PgaA</fullName>
    </submittedName>
</protein>
<dbReference type="SUPFAM" id="SSF48452">
    <property type="entry name" value="TPR-like"/>
    <property type="match status" value="1"/>
</dbReference>
<gene>
    <name evidence="4" type="primary">pgaA</name>
    <name evidence="4" type="ORF">L9S41_00175</name>
</gene>
<organism evidence="4 5">
    <name type="scientific">Geoalkalibacter halelectricus</name>
    <dbReference type="NCBI Taxonomy" id="2847045"/>
    <lineage>
        <taxon>Bacteria</taxon>
        <taxon>Pseudomonadati</taxon>
        <taxon>Thermodesulfobacteriota</taxon>
        <taxon>Desulfuromonadia</taxon>
        <taxon>Desulfuromonadales</taxon>
        <taxon>Geoalkalibacteraceae</taxon>
        <taxon>Geoalkalibacter</taxon>
    </lineage>
</organism>
<sequence>MTALLAPGAVQARLNLGLTQSQAEILGGPEALERLGAAYSQGLDEEVVIRVFPDKADLFEWMERFRVVEVGLVSLSRARDLPVGQFHDLALWEEMDVVFLSRQGTSSQRRALLRDLTKGFLQPDPVTVESPRPVREAPPVERDIPRPIQDIPQPVQEIPQPVPLAPPSPAHQRGIEMAREGHHAQALEILADLYVATPADPGLAYDYLTVLTWAGLDVEALIVAEPLDLDQAPLYVVEAVAKALRNEQRFDEAADTYAQALQRFPEEFDLGAGLAYTLAEAGRAAEAADQVAHLRRRYPQDARPLEVGIYVAQVSDDHAEALDLSQRLLDRDPRHEGALRARILALHGLGASHLAKELAIRDPQVVSREFHWRLQADRAAHEVRWGDFEPPTEPLRFARTDQALVAIETNLSALDPEDPAARPFILLGRFDRIVALRDRVLMREAVDEYESLLAEGVEIPDFVWAAAGDAYLYLEQPEEARDLYLQVLEADPGDFATQQALFYAYVELNDFAAARTLADALQAERSPWLNPGGSNLSAPNVERLDADVLAGLARLYARDLVEAQERFEAMHAVAPRNPGLVRELGNVQGARGWPRRAQRTYKDGLAIKPDHLGLGMGMASTHLGLHEFDLAGDEIADLDRRFPENRQVQSLKRLWDVHQMRELRASAAFSDSSATGPNERELRLRSTLFSAPFLTHYRLFVEGFWSRGNFPEGRGTYQRYGGGLEYRGRDWQGTAALSFNHSDGSDLGLALAATWQPDDHWSVPLSLEKFSADTPLRALRNGVHADALGLGADYRWSELRRMGLHGRFMDFSDGNQRAILSGYLRQRLHTRPMYTLDGVVDLSTSTNKRSDVPYFSPDHDLSAVLTLDNDWQLYRRYSRAFGHRLAVSGGAYWQQDFGTRPVASLLYEHYWQTAERFYLVYGGALSRWAYDGRGETGSEYFIRLNWRL</sequence>
<feature type="compositionally biased region" description="Basic and acidic residues" evidence="2">
    <location>
        <begin position="132"/>
        <end position="145"/>
    </location>
</feature>
<evidence type="ECO:0000259" key="3">
    <source>
        <dbReference type="Pfam" id="PF21197"/>
    </source>
</evidence>
<dbReference type="Pfam" id="PF13181">
    <property type="entry name" value="TPR_8"/>
    <property type="match status" value="1"/>
</dbReference>
<keyword evidence="5" id="KW-1185">Reference proteome</keyword>
<dbReference type="EMBL" id="CP092109">
    <property type="protein sequence ID" value="UWZ79830.1"/>
    <property type="molecule type" value="Genomic_DNA"/>
</dbReference>
<evidence type="ECO:0000256" key="2">
    <source>
        <dbReference type="SAM" id="MobiDB-lite"/>
    </source>
</evidence>